<reference evidence="7 8" key="1">
    <citation type="submission" date="2018-11" db="EMBL/GenBank/DDBJ databases">
        <title>Multidrug-resistant genes are associated with an 42-kb island TGI1 carrying a complex class 1 integron in a Trueperella pyogenes.</title>
        <authorList>
            <person name="Dong W."/>
        </authorList>
    </citation>
    <scope>NUCLEOTIDE SEQUENCE [LARGE SCALE GENOMIC DNA]</scope>
    <source>
        <strain evidence="7 8">TP4</strain>
    </source>
</reference>
<keyword evidence="3" id="KW-0378">Hydrolase</keyword>
<dbReference type="Proteomes" id="UP000275951">
    <property type="component" value="Chromosome"/>
</dbReference>
<dbReference type="InterPro" id="IPR038765">
    <property type="entry name" value="Papain-like_cys_pep_sf"/>
</dbReference>
<dbReference type="InterPro" id="IPR051202">
    <property type="entry name" value="Peptidase_C40"/>
</dbReference>
<feature type="compositionally biased region" description="Low complexity" evidence="5">
    <location>
        <begin position="122"/>
        <end position="131"/>
    </location>
</feature>
<keyword evidence="2" id="KW-0645">Protease</keyword>
<evidence type="ECO:0000256" key="1">
    <source>
        <dbReference type="ARBA" id="ARBA00007074"/>
    </source>
</evidence>
<dbReference type="PANTHER" id="PTHR47053:SF1">
    <property type="entry name" value="MUREIN DD-ENDOPEPTIDASE MEPH-RELATED"/>
    <property type="match status" value="1"/>
</dbReference>
<dbReference type="Pfam" id="PF00877">
    <property type="entry name" value="NLPC_P60"/>
    <property type="match status" value="1"/>
</dbReference>
<accession>A0A3Q9GLC3</accession>
<evidence type="ECO:0000256" key="4">
    <source>
        <dbReference type="ARBA" id="ARBA00022807"/>
    </source>
</evidence>
<proteinExistence type="inferred from homology"/>
<gene>
    <name evidence="7" type="ORF">EBQ10_09890</name>
</gene>
<dbReference type="InterPro" id="IPR000064">
    <property type="entry name" value="NLP_P60_dom"/>
</dbReference>
<evidence type="ECO:0000256" key="5">
    <source>
        <dbReference type="SAM" id="MobiDB-lite"/>
    </source>
</evidence>
<keyword evidence="4" id="KW-0788">Thiol protease</keyword>
<name>A0A3Q9GLC3_9ACTO</name>
<dbReference type="AlphaFoldDB" id="A0A3Q9GLC3"/>
<protein>
    <submittedName>
        <fullName evidence="7">Peptidoglycan endopeptidase</fullName>
    </submittedName>
</protein>
<feature type="region of interest" description="Disordered" evidence="5">
    <location>
        <begin position="110"/>
        <end position="131"/>
    </location>
</feature>
<evidence type="ECO:0000313" key="8">
    <source>
        <dbReference type="Proteomes" id="UP000275951"/>
    </source>
</evidence>
<dbReference type="EMBL" id="CP033905">
    <property type="protein sequence ID" value="AZR07563.1"/>
    <property type="molecule type" value="Genomic_DNA"/>
</dbReference>
<evidence type="ECO:0000259" key="6">
    <source>
        <dbReference type="PROSITE" id="PS51935"/>
    </source>
</evidence>
<comment type="similarity">
    <text evidence="1">Belongs to the peptidase C40 family.</text>
</comment>
<dbReference type="GO" id="GO:0008234">
    <property type="term" value="F:cysteine-type peptidase activity"/>
    <property type="evidence" value="ECO:0007669"/>
    <property type="project" value="UniProtKB-KW"/>
</dbReference>
<sequence length="241" mass="24687">MISLSRRCLTRSPMSRKADRLIQQRNTSAVRLTTASAFAASTMVGMVAPAAFADAPKAETTPTAKTVVAPKVTASAVSLNAPSAGEWKFENVTVEAERIAAPAVRNLASSRSSNTAEVGRNTPTAAPAAPAPVASGVVGIARSYIGSPYAYGGSSPAGFDCSGFTSYVYALAGISLPRSSGAQLSAGYRVSAAEAQPGDLVWWPGHVGIYTGNGRHIAARNPGTGVKEGPVYGSPVYIRIG</sequence>
<feature type="domain" description="NlpC/P60" evidence="6">
    <location>
        <begin position="131"/>
        <end position="241"/>
    </location>
</feature>
<evidence type="ECO:0000313" key="7">
    <source>
        <dbReference type="EMBL" id="AZR07563.1"/>
    </source>
</evidence>
<evidence type="ECO:0000256" key="2">
    <source>
        <dbReference type="ARBA" id="ARBA00022670"/>
    </source>
</evidence>
<dbReference type="Gene3D" id="3.90.1720.10">
    <property type="entry name" value="endopeptidase domain like (from Nostoc punctiforme)"/>
    <property type="match status" value="1"/>
</dbReference>
<dbReference type="PANTHER" id="PTHR47053">
    <property type="entry name" value="MUREIN DD-ENDOPEPTIDASE MEPH-RELATED"/>
    <property type="match status" value="1"/>
</dbReference>
<dbReference type="SUPFAM" id="SSF54001">
    <property type="entry name" value="Cysteine proteinases"/>
    <property type="match status" value="1"/>
</dbReference>
<dbReference type="PROSITE" id="PS51935">
    <property type="entry name" value="NLPC_P60"/>
    <property type="match status" value="1"/>
</dbReference>
<organism evidence="7 8">
    <name type="scientific">Trueperella pyogenes</name>
    <dbReference type="NCBI Taxonomy" id="1661"/>
    <lineage>
        <taxon>Bacteria</taxon>
        <taxon>Bacillati</taxon>
        <taxon>Actinomycetota</taxon>
        <taxon>Actinomycetes</taxon>
        <taxon>Actinomycetales</taxon>
        <taxon>Actinomycetaceae</taxon>
        <taxon>Trueperella</taxon>
    </lineage>
</organism>
<evidence type="ECO:0000256" key="3">
    <source>
        <dbReference type="ARBA" id="ARBA00022801"/>
    </source>
</evidence>
<dbReference type="GO" id="GO:0006508">
    <property type="term" value="P:proteolysis"/>
    <property type="evidence" value="ECO:0007669"/>
    <property type="project" value="UniProtKB-KW"/>
</dbReference>